<protein>
    <submittedName>
        <fullName evidence="3">ATPase</fullName>
    </submittedName>
</protein>
<dbReference type="InterPro" id="IPR013538">
    <property type="entry name" value="ASHA1/2-like_C"/>
</dbReference>
<feature type="domain" description="Activator of Hsp90 ATPase homologue 1/2-like C-terminal" evidence="2">
    <location>
        <begin position="17"/>
        <end position="147"/>
    </location>
</feature>
<dbReference type="InterPro" id="IPR023393">
    <property type="entry name" value="START-like_dom_sf"/>
</dbReference>
<reference evidence="3 4" key="1">
    <citation type="submission" date="2019-08" db="EMBL/GenBank/DDBJ databases">
        <authorList>
            <person name="Seo Y.L."/>
        </authorList>
    </citation>
    <scope>NUCLEOTIDE SEQUENCE [LARGE SCALE GENOMIC DNA]</scope>
    <source>
        <strain evidence="3 4">MaA-C15</strain>
    </source>
</reference>
<evidence type="ECO:0000313" key="3">
    <source>
        <dbReference type="EMBL" id="TYR31837.1"/>
    </source>
</evidence>
<name>A0A5D4GU02_9HYPH</name>
<evidence type="ECO:0000256" key="1">
    <source>
        <dbReference type="ARBA" id="ARBA00006817"/>
    </source>
</evidence>
<dbReference type="RefSeq" id="WP_148914994.1">
    <property type="nucleotide sequence ID" value="NZ_VSZS01000063.1"/>
</dbReference>
<accession>A0A5D4GU02</accession>
<comment type="similarity">
    <text evidence="1">Belongs to the AHA1 family.</text>
</comment>
<comment type="caution">
    <text evidence="3">The sequence shown here is derived from an EMBL/GenBank/DDBJ whole genome shotgun (WGS) entry which is preliminary data.</text>
</comment>
<dbReference type="Proteomes" id="UP000323258">
    <property type="component" value="Unassembled WGS sequence"/>
</dbReference>
<sequence length="149" mass="16470">MTIVPGTVDLSRDFRRPVEAVFAAWADERAQLTWGDPGEGWSMRFDAFHFAVCQTDICRFGPDGGPQYINENRYLAIEPGRRIVYATSLASDGRLTFAGTVAVAFEATGGGTHMRLVEQGLYFDGQDDVAGHRSGWESMLDALGGYLWR</sequence>
<dbReference type="Gene3D" id="3.30.530.20">
    <property type="match status" value="1"/>
</dbReference>
<reference evidence="3 4" key="2">
    <citation type="submission" date="2019-09" db="EMBL/GenBank/DDBJ databases">
        <title>Mesorhizobium sp. MaA-C15 isolated from Microcystis aeruginosa.</title>
        <authorList>
            <person name="Jeong S.E."/>
            <person name="Jin H.M."/>
            <person name="Jeon C.O."/>
        </authorList>
    </citation>
    <scope>NUCLEOTIDE SEQUENCE [LARGE SCALE GENOMIC DNA]</scope>
    <source>
        <strain evidence="3 4">MaA-C15</strain>
    </source>
</reference>
<dbReference type="Pfam" id="PF08327">
    <property type="entry name" value="AHSA1"/>
    <property type="match status" value="1"/>
</dbReference>
<keyword evidence="4" id="KW-1185">Reference proteome</keyword>
<gene>
    <name evidence="3" type="ORF">FY036_12090</name>
</gene>
<organism evidence="3 4">
    <name type="scientific">Neoaquamicrobium microcysteis</name>
    <dbReference type="NCBI Taxonomy" id="2682781"/>
    <lineage>
        <taxon>Bacteria</taxon>
        <taxon>Pseudomonadati</taxon>
        <taxon>Pseudomonadota</taxon>
        <taxon>Alphaproteobacteria</taxon>
        <taxon>Hyphomicrobiales</taxon>
        <taxon>Phyllobacteriaceae</taxon>
        <taxon>Neoaquamicrobium</taxon>
    </lineage>
</organism>
<dbReference type="SUPFAM" id="SSF55961">
    <property type="entry name" value="Bet v1-like"/>
    <property type="match status" value="1"/>
</dbReference>
<dbReference type="EMBL" id="VSZS01000063">
    <property type="protein sequence ID" value="TYR31837.1"/>
    <property type="molecule type" value="Genomic_DNA"/>
</dbReference>
<dbReference type="OrthoDB" id="9803476at2"/>
<dbReference type="AlphaFoldDB" id="A0A5D4GU02"/>
<evidence type="ECO:0000313" key="4">
    <source>
        <dbReference type="Proteomes" id="UP000323258"/>
    </source>
</evidence>
<evidence type="ECO:0000259" key="2">
    <source>
        <dbReference type="Pfam" id="PF08327"/>
    </source>
</evidence>
<proteinExistence type="inferred from homology"/>